<evidence type="ECO:0000256" key="1">
    <source>
        <dbReference type="SAM" id="MobiDB-lite"/>
    </source>
</evidence>
<dbReference type="Proteomes" id="UP000243978">
    <property type="component" value="Unassembled WGS sequence"/>
</dbReference>
<evidence type="ECO:0000313" key="4">
    <source>
        <dbReference type="Proteomes" id="UP000243978"/>
    </source>
</evidence>
<reference evidence="3 4" key="1">
    <citation type="submission" date="2018-04" db="EMBL/GenBank/DDBJ databases">
        <title>Genomic Encyclopedia of Archaeal and Bacterial Type Strains, Phase II (KMG-II): from individual species to whole genera.</title>
        <authorList>
            <person name="Goeker M."/>
        </authorList>
    </citation>
    <scope>NUCLEOTIDE SEQUENCE [LARGE SCALE GENOMIC DNA]</scope>
    <source>
        <strain evidence="3 4">DSM 100977</strain>
    </source>
</reference>
<name>A0A2T6BJJ9_9RHOB</name>
<keyword evidence="2" id="KW-1133">Transmembrane helix</keyword>
<organism evidence="3 4">
    <name type="scientific">Litoreibacter ponti</name>
    <dbReference type="NCBI Taxonomy" id="1510457"/>
    <lineage>
        <taxon>Bacteria</taxon>
        <taxon>Pseudomonadati</taxon>
        <taxon>Pseudomonadota</taxon>
        <taxon>Alphaproteobacteria</taxon>
        <taxon>Rhodobacterales</taxon>
        <taxon>Roseobacteraceae</taxon>
        <taxon>Litoreibacter</taxon>
    </lineage>
</organism>
<evidence type="ECO:0000313" key="3">
    <source>
        <dbReference type="EMBL" id="PTX56239.1"/>
    </source>
</evidence>
<gene>
    <name evidence="3" type="ORF">C8N43_0892</name>
</gene>
<protein>
    <recommendedName>
        <fullName evidence="5">PilZ domain-containing protein</fullName>
    </recommendedName>
</protein>
<keyword evidence="4" id="KW-1185">Reference proteome</keyword>
<keyword evidence="2" id="KW-0812">Transmembrane</keyword>
<sequence length="304" mass="33744">MSFQTGDRAQAQTCVTLPNFEELNVQAAYILFNPIDHFNRKSLRGLLSSIDKAERTSLRASLDARFRAADYAEINATLFDLRRMAQAGLLYERSEMARFARQKNLAARAKSMRQMLDSLCEDPAPSRSSSQRDNKPDSMSAVVSQALRRKQDPPKSSGSRSHSALLWLYTAVGALLVSAIIAPHIVSRIYAKMLRRATCRVSAQLEIGDRAIEGKITRMSLRGLDFEASTDELATSEPAAQIGDRVGITIGSHSLRLRISYMPDGPNPKLGLRILRELDPTQLHQILAMSSIPPVHDPKRRSAT</sequence>
<dbReference type="EMBL" id="QBKS01000001">
    <property type="protein sequence ID" value="PTX56239.1"/>
    <property type="molecule type" value="Genomic_DNA"/>
</dbReference>
<evidence type="ECO:0008006" key="5">
    <source>
        <dbReference type="Google" id="ProtNLM"/>
    </source>
</evidence>
<feature type="transmembrane region" description="Helical" evidence="2">
    <location>
        <begin position="164"/>
        <end position="186"/>
    </location>
</feature>
<dbReference type="AlphaFoldDB" id="A0A2T6BJJ9"/>
<evidence type="ECO:0000256" key="2">
    <source>
        <dbReference type="SAM" id="Phobius"/>
    </source>
</evidence>
<accession>A0A2T6BJJ9</accession>
<proteinExistence type="predicted"/>
<feature type="region of interest" description="Disordered" evidence="1">
    <location>
        <begin position="120"/>
        <end position="160"/>
    </location>
</feature>
<comment type="caution">
    <text evidence="3">The sequence shown here is derived from an EMBL/GenBank/DDBJ whole genome shotgun (WGS) entry which is preliminary data.</text>
</comment>
<keyword evidence="2" id="KW-0472">Membrane</keyword>